<dbReference type="OrthoDB" id="9803968at2"/>
<dbReference type="RefSeq" id="WP_008603360.1">
    <property type="nucleotide sequence ID" value="NZ_AMRV01000009.1"/>
</dbReference>
<dbReference type="SUPFAM" id="SSF56801">
    <property type="entry name" value="Acetyl-CoA synthetase-like"/>
    <property type="match status" value="1"/>
</dbReference>
<dbReference type="Pfam" id="PF13193">
    <property type="entry name" value="AMP-binding_C"/>
    <property type="match status" value="1"/>
</dbReference>
<dbReference type="PANTHER" id="PTHR24096:SF323">
    <property type="entry name" value="BLR3536 PROTEIN"/>
    <property type="match status" value="1"/>
</dbReference>
<dbReference type="Gene3D" id="3.40.50.12780">
    <property type="entry name" value="N-terminal domain of ligase-like"/>
    <property type="match status" value="1"/>
</dbReference>
<dbReference type="InterPro" id="IPR025110">
    <property type="entry name" value="AMP-bd_C"/>
</dbReference>
<evidence type="ECO:0000313" key="4">
    <source>
        <dbReference type="Proteomes" id="UP000011717"/>
    </source>
</evidence>
<gene>
    <name evidence="3" type="ORF">C725_2476</name>
</gene>
<keyword evidence="4" id="KW-1185">Reference proteome</keyword>
<dbReference type="PATRIC" id="fig|1234595.3.peg.2477"/>
<dbReference type="InterPro" id="IPR000873">
    <property type="entry name" value="AMP-dep_synth/lig_dom"/>
</dbReference>
<dbReference type="Proteomes" id="UP000011717">
    <property type="component" value="Unassembled WGS sequence"/>
</dbReference>
<dbReference type="AlphaFoldDB" id="M2S9Y0"/>
<protein>
    <submittedName>
        <fullName evidence="3">Long-chain-fatty-acid--CoA ligase</fullName>
    </submittedName>
</protein>
<dbReference type="GO" id="GO:0016405">
    <property type="term" value="F:CoA-ligase activity"/>
    <property type="evidence" value="ECO:0007669"/>
    <property type="project" value="TreeGrafter"/>
</dbReference>
<dbReference type="Pfam" id="PF00501">
    <property type="entry name" value="AMP-binding"/>
    <property type="match status" value="1"/>
</dbReference>
<name>M2S9Y0_9SPHN</name>
<dbReference type="EMBL" id="AMRV01000009">
    <property type="protein sequence ID" value="EMD82190.1"/>
    <property type="molecule type" value="Genomic_DNA"/>
</dbReference>
<accession>M2S9Y0</accession>
<dbReference type="InterPro" id="IPR042099">
    <property type="entry name" value="ANL_N_sf"/>
</dbReference>
<evidence type="ECO:0000259" key="1">
    <source>
        <dbReference type="Pfam" id="PF00501"/>
    </source>
</evidence>
<proteinExistence type="predicted"/>
<evidence type="ECO:0000259" key="2">
    <source>
        <dbReference type="Pfam" id="PF13193"/>
    </source>
</evidence>
<dbReference type="Gene3D" id="3.30.300.30">
    <property type="match status" value="1"/>
</dbReference>
<keyword evidence="3" id="KW-0436">Ligase</keyword>
<dbReference type="PANTHER" id="PTHR24096">
    <property type="entry name" value="LONG-CHAIN-FATTY-ACID--COA LIGASE"/>
    <property type="match status" value="1"/>
</dbReference>
<dbReference type="InterPro" id="IPR045851">
    <property type="entry name" value="AMP-bd_C_sf"/>
</dbReference>
<organism evidence="3 4">
    <name type="scientific">Pacificimonas flava</name>
    <dbReference type="NCBI Taxonomy" id="1234595"/>
    <lineage>
        <taxon>Bacteria</taxon>
        <taxon>Pseudomonadati</taxon>
        <taxon>Pseudomonadota</taxon>
        <taxon>Alphaproteobacteria</taxon>
        <taxon>Sphingomonadales</taxon>
        <taxon>Sphingosinicellaceae</taxon>
        <taxon>Pacificimonas</taxon>
    </lineage>
</organism>
<reference evidence="3 4" key="1">
    <citation type="journal article" date="2013" name="Genome Announc.">
        <title>Draft Genome Sequence of Strain JLT2015T, Belonging to the Family Sphingomonadaceae of the Alphaproteobacteria.</title>
        <authorList>
            <person name="Tang K."/>
            <person name="Liu K."/>
            <person name="Li S."/>
            <person name="Jiao N."/>
        </authorList>
    </citation>
    <scope>NUCLEOTIDE SEQUENCE [LARGE SCALE GENOMIC DNA]</scope>
    <source>
        <strain evidence="3 4">JLT2015</strain>
    </source>
</reference>
<feature type="domain" description="AMP-dependent synthetase/ligase" evidence="1">
    <location>
        <begin position="6"/>
        <end position="355"/>
    </location>
</feature>
<dbReference type="PROSITE" id="PS00455">
    <property type="entry name" value="AMP_BINDING"/>
    <property type="match status" value="1"/>
</dbReference>
<feature type="domain" description="AMP-binding enzyme C-terminal" evidence="2">
    <location>
        <begin position="412"/>
        <end position="490"/>
    </location>
</feature>
<comment type="caution">
    <text evidence="3">The sequence shown here is derived from an EMBL/GenBank/DDBJ whole genome shotgun (WGS) entry which is preliminary data.</text>
</comment>
<dbReference type="InterPro" id="IPR020845">
    <property type="entry name" value="AMP-binding_CS"/>
</dbReference>
<sequence>MHPFVHAAATPEKPAIIMADGSGTLSYAELEAQSNRAAHFFRGQGLQRGDTVAFLLENSLEYLPLCWGAQRAGLIFVAMSTKLGPQETQYIVENSGAHIVIAHGALADVAKALTAPKGGYSLGGPIEGFDPLEPELAAQPPGRISDESQGRDMLYSSGTTGQPKGITGPLPEGPLDEPNALLGLTKMLYSFSPDMRYLSPAPLYHAAPLRYCMAVHRFGGTVVVMKSFDPERYLALVEEHRITHSQLVPTMFVRMLKLPEDVRARYDTSSLQVAIHAAAPCPVEVKRRMIDWWGPVIHEYYASTEGTGFCAINAEEWQAKPGSVGKSYVGEIRILGEDDNPLPPGREGRIFFAGGGDFEYHNAPEKTAGAKHPEHGATFGDIGYVDEDGYLFLTDRAAYMIISGGVNIYPQEAEDVLVMHPKVADVAVIGVPHEEMGEEVKAVVQPRNWADAGPELEAELIGFVRERLSHVKCPRSIDFEKELPRHDTGKLYKRLLKDRYKAAATAA</sequence>
<evidence type="ECO:0000313" key="3">
    <source>
        <dbReference type="EMBL" id="EMD82190.1"/>
    </source>
</evidence>